<dbReference type="RefSeq" id="WP_207671842.1">
    <property type="nucleotide sequence ID" value="NZ_JAFREM010000004.1"/>
</dbReference>
<dbReference type="Proteomes" id="UP000664601">
    <property type="component" value="Unassembled WGS sequence"/>
</dbReference>
<keyword evidence="2" id="KW-1185">Reference proteome</keyword>
<sequence>MKAKKKKQLKAQFIKESPLFQLKKETRSLIKKGENPYFLALDCLYHRYHYTHFGKSDKQLMEFMERYLLDFLDPASYPIREEQLLHEMAYYQQLLETYYLFKNDSDAFQKSIEWTEDIFADQLETIKQWPERFVLSVFAVKKEDQGFYFIDVRNQKKYLIQNVHVQNLKRLAARKLQVLALIVPIGENYISTPPMICEPDQIILEVFKKASDEKAPLDIIQWYTGTIHDQLIEDNDFEEFDRLAELDAMSEGPDWEAIESENPPFYSAMKEPGETSESLARRMLAQDKTLDEFIYKEQMLAFLVQIIDRYPQMFFARSNAFSITEALRDVFTDEDIDDEQFEIYSNFASLFWHSFLEENMPEEIKKIEKYQVSKDYWFEQFMSY</sequence>
<dbReference type="EMBL" id="JAFREM010000004">
    <property type="protein sequence ID" value="MBO1304894.1"/>
    <property type="molecule type" value="Genomic_DNA"/>
</dbReference>
<proteinExistence type="predicted"/>
<evidence type="ECO:0000313" key="2">
    <source>
        <dbReference type="Proteomes" id="UP000664601"/>
    </source>
</evidence>
<gene>
    <name evidence="1" type="ORF">JZO70_01875</name>
</gene>
<evidence type="ECO:0000313" key="1">
    <source>
        <dbReference type="EMBL" id="MBO1304894.1"/>
    </source>
</evidence>
<accession>A0ABS3L8Y2</accession>
<comment type="caution">
    <text evidence="1">The sequence shown here is derived from an EMBL/GenBank/DDBJ whole genome shotgun (WGS) entry which is preliminary data.</text>
</comment>
<name>A0ABS3L8Y2_9ENTE</name>
<reference evidence="1 2" key="1">
    <citation type="submission" date="2021-03" db="EMBL/GenBank/DDBJ databases">
        <title>Enterococcal diversity collection.</title>
        <authorList>
            <person name="Gilmore M.S."/>
            <person name="Schwartzman J."/>
            <person name="Van Tyne D."/>
            <person name="Martin M."/>
            <person name="Earl A.M."/>
            <person name="Manson A.L."/>
            <person name="Straub T."/>
            <person name="Salamzade R."/>
            <person name="Saavedra J."/>
            <person name="Lebreton F."/>
            <person name="Prichula J."/>
            <person name="Schaufler K."/>
            <person name="Gaca A."/>
            <person name="Sgardioli B."/>
            <person name="Wagenaar J."/>
            <person name="Strong T."/>
        </authorList>
    </citation>
    <scope>NUCLEOTIDE SEQUENCE [LARGE SCALE GENOMIC DNA]</scope>
    <source>
        <strain evidence="1 2">669A</strain>
    </source>
</reference>
<organism evidence="1 2">
    <name type="scientific">Candidatus Enterococcus moelleringii</name>
    <dbReference type="NCBI Taxonomy" id="2815325"/>
    <lineage>
        <taxon>Bacteria</taxon>
        <taxon>Bacillati</taxon>
        <taxon>Bacillota</taxon>
        <taxon>Bacilli</taxon>
        <taxon>Lactobacillales</taxon>
        <taxon>Enterococcaceae</taxon>
        <taxon>Enterococcus</taxon>
    </lineage>
</organism>
<protein>
    <submittedName>
        <fullName evidence="1">Uncharacterized protein</fullName>
    </submittedName>
</protein>